<protein>
    <submittedName>
        <fullName evidence="1">Cytoplasmic tyrosine-protein kinase BMX</fullName>
    </submittedName>
</protein>
<evidence type="ECO:0000313" key="2">
    <source>
        <dbReference type="Proteomes" id="UP001558632"/>
    </source>
</evidence>
<reference evidence="1 2" key="1">
    <citation type="submission" date="2024-07" db="EMBL/GenBank/DDBJ databases">
        <title>Enhanced genomic and transcriptomic resources for Trichinella pseudospiralis and T. spiralis underpin the discovery of pronounced molecular differences between stages and species.</title>
        <authorList>
            <person name="Pasi K.K."/>
            <person name="La Rosa G."/>
            <person name="Gomez-Morales M.A."/>
            <person name="Tosini F."/>
            <person name="Sumanam S."/>
            <person name="Young N.D."/>
            <person name="Chang B.C."/>
            <person name="Robin G.B."/>
        </authorList>
    </citation>
    <scope>NUCLEOTIDE SEQUENCE [LARGE SCALE GENOMIC DNA]</scope>
    <source>
        <strain evidence="1">ISS534</strain>
    </source>
</reference>
<keyword evidence="1" id="KW-0418">Kinase</keyword>
<organism evidence="1 2">
    <name type="scientific">Trichinella spiralis</name>
    <name type="common">Trichina worm</name>
    <dbReference type="NCBI Taxonomy" id="6334"/>
    <lineage>
        <taxon>Eukaryota</taxon>
        <taxon>Metazoa</taxon>
        <taxon>Ecdysozoa</taxon>
        <taxon>Nematoda</taxon>
        <taxon>Enoplea</taxon>
        <taxon>Dorylaimia</taxon>
        <taxon>Trichinellida</taxon>
        <taxon>Trichinellidae</taxon>
        <taxon>Trichinella</taxon>
    </lineage>
</organism>
<keyword evidence="2" id="KW-1185">Reference proteome</keyword>
<accession>A0ABR3KM62</accession>
<comment type="caution">
    <text evidence="1">The sequence shown here is derived from an EMBL/GenBank/DDBJ whole genome shotgun (WGS) entry which is preliminary data.</text>
</comment>
<gene>
    <name evidence="1" type="ORF">TSPI_07230</name>
</gene>
<sequence>MLFFRNAKHQNPAGELFAMPLRPINLFDNSDEEESRFVAFYHRQPVDWNPQASDISAERSYIFSINFTCWEQQNEKKPYTWKREEQLLVKFHIHW</sequence>
<keyword evidence="1" id="KW-0808">Transferase</keyword>
<proteinExistence type="predicted"/>
<dbReference type="GO" id="GO:0016301">
    <property type="term" value="F:kinase activity"/>
    <property type="evidence" value="ECO:0007669"/>
    <property type="project" value="UniProtKB-KW"/>
</dbReference>
<dbReference type="EMBL" id="JBEUSY010000271">
    <property type="protein sequence ID" value="KAL1238956.1"/>
    <property type="molecule type" value="Genomic_DNA"/>
</dbReference>
<dbReference type="Proteomes" id="UP001558632">
    <property type="component" value="Unassembled WGS sequence"/>
</dbReference>
<name>A0ABR3KM62_TRISP</name>
<evidence type="ECO:0000313" key="1">
    <source>
        <dbReference type="EMBL" id="KAL1238956.1"/>
    </source>
</evidence>